<dbReference type="PIRSF" id="PIRSF000915">
    <property type="entry name" value="PGP-type_phosphatase"/>
    <property type="match status" value="1"/>
</dbReference>
<proteinExistence type="inferred from homology"/>
<dbReference type="PANTHER" id="PTHR19288">
    <property type="entry name" value="4-NITROPHENYLPHOSPHATASE-RELATED"/>
    <property type="match status" value="1"/>
</dbReference>
<evidence type="ECO:0000256" key="4">
    <source>
        <dbReference type="PIRSR" id="PIRSR000915-3"/>
    </source>
</evidence>
<dbReference type="GO" id="GO:0005737">
    <property type="term" value="C:cytoplasm"/>
    <property type="evidence" value="ECO:0007669"/>
    <property type="project" value="TreeGrafter"/>
</dbReference>
<sequence>MADPLIARYAAIVCDLDGVVYAGPEPIEHAVEALTAASANGAHVVYATNNASRTPAEVAGHLREFGLVVDDADVVNSSAAGAYLLAGSLTAGARVLAVGGAGVGVALTEAGLTPVTPEEARNGKPVEAVLQGYGADVRASDLAEAGFAVAGGARWMATNTDLTLPTDRGVAPGNGSLVGAVRNAVGVDPEVAGKPMPTTYEMAARRSGVDAHQVLAIGDRLETDIEGAVRAGMDSVLVLTGVHDLADAAAAAPERRPTFVVEDLRSLAKPYDEDNSAPGTSHDALTWSQARALLRATWAEVDAGELDADGARHRFTDLTVRSA</sequence>
<organism evidence="5 6">
    <name type="scientific">Dermacoccus abyssi</name>
    <dbReference type="NCBI Taxonomy" id="322596"/>
    <lineage>
        <taxon>Bacteria</taxon>
        <taxon>Bacillati</taxon>
        <taxon>Actinomycetota</taxon>
        <taxon>Actinomycetes</taxon>
        <taxon>Micrococcales</taxon>
        <taxon>Dermacoccaceae</taxon>
        <taxon>Dermacoccus</taxon>
    </lineage>
</organism>
<dbReference type="Gene3D" id="3.40.50.1000">
    <property type="entry name" value="HAD superfamily/HAD-like"/>
    <property type="match status" value="2"/>
</dbReference>
<keyword evidence="5" id="KW-0378">Hydrolase</keyword>
<comment type="caution">
    <text evidence="5">The sequence shown here is derived from an EMBL/GenBank/DDBJ whole genome shotgun (WGS) entry which is preliminary data.</text>
</comment>
<comment type="cofactor">
    <cofactor evidence="4">
        <name>Mg(2+)</name>
        <dbReference type="ChEBI" id="CHEBI:18420"/>
    </cofactor>
    <text evidence="4">Divalent metal ions. Mg(2+) is the most effective.</text>
</comment>
<dbReference type="RefSeq" id="WP_118912548.1">
    <property type="nucleotide sequence ID" value="NZ_CBCRVH010000002.1"/>
</dbReference>
<feature type="active site" description="Nucleophile" evidence="2">
    <location>
        <position position="15"/>
    </location>
</feature>
<dbReference type="Pfam" id="PF13242">
    <property type="entry name" value="Hydrolase_like"/>
    <property type="match status" value="1"/>
</dbReference>
<dbReference type="InterPro" id="IPR036412">
    <property type="entry name" value="HAD-like_sf"/>
</dbReference>
<dbReference type="SUPFAM" id="SSF56784">
    <property type="entry name" value="HAD-like"/>
    <property type="match status" value="1"/>
</dbReference>
<feature type="binding site" evidence="3">
    <location>
        <position position="194"/>
    </location>
    <ligand>
        <name>substrate</name>
    </ligand>
</feature>
<feature type="binding site" evidence="4">
    <location>
        <position position="219"/>
    </location>
    <ligand>
        <name>Mg(2+)</name>
        <dbReference type="ChEBI" id="CHEBI:18420"/>
    </ligand>
</feature>
<dbReference type="NCBIfam" id="TIGR01460">
    <property type="entry name" value="HAD-SF-IIA"/>
    <property type="match status" value="1"/>
</dbReference>
<comment type="similarity">
    <text evidence="1">Belongs to the HAD-like hydrolase superfamily.</text>
</comment>
<protein>
    <submittedName>
        <fullName evidence="5">HAD-IIA family hydrolase</fullName>
    </submittedName>
</protein>
<dbReference type="GO" id="GO:0046872">
    <property type="term" value="F:metal ion binding"/>
    <property type="evidence" value="ECO:0007669"/>
    <property type="project" value="UniProtKB-KW"/>
</dbReference>
<evidence type="ECO:0000313" key="6">
    <source>
        <dbReference type="Proteomes" id="UP000285376"/>
    </source>
</evidence>
<evidence type="ECO:0000256" key="3">
    <source>
        <dbReference type="PIRSR" id="PIRSR000915-2"/>
    </source>
</evidence>
<gene>
    <name evidence="5" type="ORF">D1832_02980</name>
</gene>
<dbReference type="InterPro" id="IPR023214">
    <property type="entry name" value="HAD_sf"/>
</dbReference>
<evidence type="ECO:0000256" key="1">
    <source>
        <dbReference type="PIRNR" id="PIRNR000915"/>
    </source>
</evidence>
<reference evidence="5 6" key="1">
    <citation type="submission" date="2018-08" db="EMBL/GenBank/DDBJ databases">
        <title>Whole genome sequence analysis of Dermacoccus abyssi bacteria isolated from Deep Mariana trench Micromonospora spp reveals genes involved in the environmental adaptation and production of secondary metabolites.</title>
        <authorList>
            <person name="Abdel-Mageed W.M."/>
            <person name="Lehri B."/>
            <person name="Nouioui I."/>
            <person name="Goodfellow I."/>
            <person name="Jaspars M."/>
            <person name="Karlyshev A."/>
        </authorList>
    </citation>
    <scope>NUCLEOTIDE SEQUENCE [LARGE SCALE GENOMIC DNA]</scope>
    <source>
        <strain evidence="5 6">MT1.1</strain>
    </source>
</reference>
<dbReference type="GO" id="GO:0016791">
    <property type="term" value="F:phosphatase activity"/>
    <property type="evidence" value="ECO:0007669"/>
    <property type="project" value="TreeGrafter"/>
</dbReference>
<name>A0A417ZAJ8_9MICO</name>
<evidence type="ECO:0000256" key="2">
    <source>
        <dbReference type="PIRSR" id="PIRSR000915-1"/>
    </source>
</evidence>
<evidence type="ECO:0000313" key="5">
    <source>
        <dbReference type="EMBL" id="RHW47667.1"/>
    </source>
</evidence>
<dbReference type="PANTHER" id="PTHR19288:SF95">
    <property type="entry name" value="D-GLYCEROL 3-PHOSPHATE PHOSPHATASE"/>
    <property type="match status" value="1"/>
</dbReference>
<keyword evidence="4" id="KW-0479">Metal-binding</keyword>
<accession>A0A417ZAJ8</accession>
<feature type="binding site" evidence="4">
    <location>
        <position position="15"/>
    </location>
    <ligand>
        <name>Mg(2+)</name>
        <dbReference type="ChEBI" id="CHEBI:18420"/>
    </ligand>
</feature>
<dbReference type="EMBL" id="QWLM01000002">
    <property type="protein sequence ID" value="RHW47667.1"/>
    <property type="molecule type" value="Genomic_DNA"/>
</dbReference>
<feature type="active site" description="Proton donor" evidence="2">
    <location>
        <position position="17"/>
    </location>
</feature>
<dbReference type="AlphaFoldDB" id="A0A417ZAJ8"/>
<keyword evidence="4" id="KW-0460">Magnesium</keyword>
<dbReference type="Proteomes" id="UP000285376">
    <property type="component" value="Unassembled WGS sequence"/>
</dbReference>
<dbReference type="InterPro" id="IPR006357">
    <property type="entry name" value="HAD-SF_hydro_IIA"/>
</dbReference>
<feature type="binding site" evidence="4">
    <location>
        <position position="17"/>
    </location>
    <ligand>
        <name>Mg(2+)</name>
        <dbReference type="ChEBI" id="CHEBI:18420"/>
    </ligand>
</feature>
<dbReference type="Pfam" id="PF13344">
    <property type="entry name" value="Hydrolase_6"/>
    <property type="match status" value="1"/>
</dbReference>